<gene>
    <name evidence="2" type="ORF">SEVIR_2G024900v2</name>
</gene>
<dbReference type="PANTHER" id="PTHR31170:SF18">
    <property type="entry name" value="(WILD MALAYSIAN BANANA) HYPOTHETICAL PROTEIN"/>
    <property type="match status" value="1"/>
</dbReference>
<dbReference type="Pfam" id="PF03140">
    <property type="entry name" value="DUF247"/>
    <property type="match status" value="1"/>
</dbReference>
<reference evidence="2" key="1">
    <citation type="submission" date="2019-03" db="EMBL/GenBank/DDBJ databases">
        <title>WGS assembly of Setaria viridis.</title>
        <authorList>
            <person name="Huang P."/>
            <person name="Jenkins J."/>
            <person name="Grimwood J."/>
            <person name="Barry K."/>
            <person name="Healey A."/>
            <person name="Mamidi S."/>
            <person name="Sreedasyam A."/>
            <person name="Shu S."/>
            <person name="Feldman M."/>
            <person name="Wu J."/>
            <person name="Yu Y."/>
            <person name="Chen C."/>
            <person name="Johnson J."/>
            <person name="Rokhsar D."/>
            <person name="Baxter I."/>
            <person name="Schmutz J."/>
            <person name="Brutnell T."/>
            <person name="Kellogg E."/>
        </authorList>
    </citation>
    <scope>NUCLEOTIDE SEQUENCE [LARGE SCALE GENOMIC DNA]</scope>
</reference>
<dbReference type="OMA" id="SCNDHNT"/>
<evidence type="ECO:0000313" key="2">
    <source>
        <dbReference type="EMBL" id="TKW30271.1"/>
    </source>
</evidence>
<dbReference type="PANTHER" id="PTHR31170">
    <property type="entry name" value="BNAC04G53230D PROTEIN"/>
    <property type="match status" value="1"/>
</dbReference>
<evidence type="ECO:0000313" key="3">
    <source>
        <dbReference type="Proteomes" id="UP000298652"/>
    </source>
</evidence>
<feature type="compositionally biased region" description="Polar residues" evidence="1">
    <location>
        <begin position="257"/>
        <end position="281"/>
    </location>
</feature>
<dbReference type="EMBL" id="CM016553">
    <property type="protein sequence ID" value="TKW30271.1"/>
    <property type="molecule type" value="Genomic_DNA"/>
</dbReference>
<dbReference type="AlphaFoldDB" id="A0A4U6VKR8"/>
<name>A0A4U6VKR8_SETVI</name>
<evidence type="ECO:0000256" key="1">
    <source>
        <dbReference type="SAM" id="MobiDB-lite"/>
    </source>
</evidence>
<dbReference type="InterPro" id="IPR004158">
    <property type="entry name" value="DUF247_pln"/>
</dbReference>
<feature type="compositionally biased region" description="Polar residues" evidence="1">
    <location>
        <begin position="166"/>
        <end position="177"/>
    </location>
</feature>
<accession>A0A4U6VKR8</accession>
<protein>
    <submittedName>
        <fullName evidence="2">Uncharacterized protein</fullName>
    </submittedName>
</protein>
<feature type="compositionally biased region" description="Polar residues" evidence="1">
    <location>
        <begin position="221"/>
        <end position="240"/>
    </location>
</feature>
<feature type="region of interest" description="Disordered" evidence="1">
    <location>
        <begin position="166"/>
        <end position="281"/>
    </location>
</feature>
<proteinExistence type="predicted"/>
<feature type="compositionally biased region" description="Low complexity" evidence="1">
    <location>
        <begin position="247"/>
        <end position="256"/>
    </location>
</feature>
<organism evidence="2 3">
    <name type="scientific">Setaria viridis</name>
    <name type="common">Green bristlegrass</name>
    <name type="synonym">Setaria italica subsp. viridis</name>
    <dbReference type="NCBI Taxonomy" id="4556"/>
    <lineage>
        <taxon>Eukaryota</taxon>
        <taxon>Viridiplantae</taxon>
        <taxon>Streptophyta</taxon>
        <taxon>Embryophyta</taxon>
        <taxon>Tracheophyta</taxon>
        <taxon>Spermatophyta</taxon>
        <taxon>Magnoliopsida</taxon>
        <taxon>Liliopsida</taxon>
        <taxon>Poales</taxon>
        <taxon>Poaceae</taxon>
        <taxon>PACMAD clade</taxon>
        <taxon>Panicoideae</taxon>
        <taxon>Panicodae</taxon>
        <taxon>Paniceae</taxon>
        <taxon>Cenchrinae</taxon>
        <taxon>Setaria</taxon>
    </lineage>
</organism>
<dbReference type="Proteomes" id="UP000298652">
    <property type="component" value="Chromosome 2"/>
</dbReference>
<feature type="compositionally biased region" description="Low complexity" evidence="1">
    <location>
        <begin position="7"/>
        <end position="20"/>
    </location>
</feature>
<dbReference type="Gramene" id="TKW30271">
    <property type="protein sequence ID" value="TKW30271"/>
    <property type="gene ID" value="SEVIR_2G024900v2"/>
</dbReference>
<keyword evidence="3" id="KW-1185">Reference proteome</keyword>
<feature type="compositionally biased region" description="Low complexity" evidence="1">
    <location>
        <begin position="178"/>
        <end position="194"/>
    </location>
</feature>
<sequence>MGQFIAETSTRGGSESSGTSDITHDMDQVMADTSTRERRTAPSGTGVQASIIVIPKVRKQLSVIDENSYTPHDVPIGPYHDMCPSSGIEKEKKDSVCHLRKLSEQQRGGGGLEGLKEELEPLVRACYPSSRRVGHMTTEQLWTMLLHDGCYLLGCMVVYKVASTPAGNDQESGGNNVNSGTTPHGTPTSSNNTTALTPTGNDQETSGNNVNSGAPHGMPASSHNAAVSTPTGSDQENSGASDHGTPASSNNTTASTETGNDQETIENNVHNGTPHGTNNAIQSSCVHNNTVVRDTVFLADNQIPFFVLQKIHERVTGDTTTSSVLKPIADYVQEVLQAQLYISKHRRPAPPLTPLPSHLLHLLHFYLQPTSPPPAMEENAARPRTSRWRRATEYCKYGNVRFKRRVFKDNEKWTFLDVRLQGGTLWVPRLRVDGMTWTVLRNLMALEELTPNKPVTAYCVFMSQVACKVEDVELLQHEEILEQFLVNDEEVAQGFANLCKGVVLDIDRDDRNYLKPYWHELHTLCNYPRNFMGSFYHKYCRDPLIGPHQ</sequence>
<feature type="compositionally biased region" description="Polar residues" evidence="1">
    <location>
        <begin position="195"/>
        <end position="212"/>
    </location>
</feature>
<feature type="region of interest" description="Disordered" evidence="1">
    <location>
        <begin position="1"/>
        <end position="25"/>
    </location>
</feature>